<reference evidence="2" key="1">
    <citation type="submission" date="2014-12" db="EMBL/GenBank/DDBJ databases">
        <title>Insight into the proteome of Arion vulgaris.</title>
        <authorList>
            <person name="Aradska J."/>
            <person name="Bulat T."/>
            <person name="Smidak R."/>
            <person name="Sarate P."/>
            <person name="Gangsoo J."/>
            <person name="Sialana F."/>
            <person name="Bilban M."/>
            <person name="Lubec G."/>
        </authorList>
    </citation>
    <scope>NUCLEOTIDE SEQUENCE</scope>
    <source>
        <tissue evidence="2">Skin</tissue>
    </source>
</reference>
<evidence type="ECO:0000313" key="2">
    <source>
        <dbReference type="EMBL" id="CEK86821.1"/>
    </source>
</evidence>
<sequence>MDFLTALEEAKQQGITNDDFVRIWEQEMKLKQQKEESRALELKLAVGKIQESAQSQSTKDQMKSILQNHLKDVQQQIAELRNDLIQQSNSQFQKIYNQFDSQAAVTAMVIKNELELVLAQHNANAHAYLGNVNYSYDDFQQPLPEDCYHPSSHDFEQTKQNQKPAKARIHSHLGSVPENQDEHIFPVDDGAILCVRDIDQLITDAIVTESSVYILPDCPGKVRLSIWFGGTNNINARITISGIKQQFLKKPRIFTITGHIENKNSGSYSPLFEGISVKKLRPKREMQVNTSICLKTGKGSYDNVTYEDLVKRNFVINNSLVIKWFVTSEESQGDAA</sequence>
<dbReference type="EMBL" id="HACG01039956">
    <property type="protein sequence ID" value="CEK86821.1"/>
    <property type="molecule type" value="Transcribed_RNA"/>
</dbReference>
<proteinExistence type="predicted"/>
<gene>
    <name evidence="2" type="primary">ORF155838</name>
</gene>
<evidence type="ECO:0000256" key="1">
    <source>
        <dbReference type="SAM" id="Coils"/>
    </source>
</evidence>
<accession>A0A0B7B3E7</accession>
<dbReference type="AlphaFoldDB" id="A0A0B7B3E7"/>
<protein>
    <submittedName>
        <fullName evidence="2">Uncharacterized protein</fullName>
    </submittedName>
</protein>
<keyword evidence="1" id="KW-0175">Coiled coil</keyword>
<organism evidence="2">
    <name type="scientific">Arion vulgaris</name>
    <dbReference type="NCBI Taxonomy" id="1028688"/>
    <lineage>
        <taxon>Eukaryota</taxon>
        <taxon>Metazoa</taxon>
        <taxon>Spiralia</taxon>
        <taxon>Lophotrochozoa</taxon>
        <taxon>Mollusca</taxon>
        <taxon>Gastropoda</taxon>
        <taxon>Heterobranchia</taxon>
        <taxon>Euthyneura</taxon>
        <taxon>Panpulmonata</taxon>
        <taxon>Eupulmonata</taxon>
        <taxon>Stylommatophora</taxon>
        <taxon>Helicina</taxon>
        <taxon>Arionoidea</taxon>
        <taxon>Arionidae</taxon>
        <taxon>Arion</taxon>
    </lineage>
</organism>
<feature type="coiled-coil region" evidence="1">
    <location>
        <begin position="23"/>
        <end position="90"/>
    </location>
</feature>
<name>A0A0B7B3E7_9EUPU</name>